<evidence type="ECO:0000313" key="3">
    <source>
        <dbReference type="EMBL" id="MBC3797696.1"/>
    </source>
</evidence>
<dbReference type="EMBL" id="WJBB01000014">
    <property type="protein sequence ID" value="MBC3797696.1"/>
    <property type="molecule type" value="Genomic_DNA"/>
</dbReference>
<dbReference type="InterPro" id="IPR001633">
    <property type="entry name" value="EAL_dom"/>
</dbReference>
<feature type="domain" description="GGDEF" evidence="2">
    <location>
        <begin position="4"/>
        <end position="132"/>
    </location>
</feature>
<proteinExistence type="predicted"/>
<dbReference type="Gene3D" id="3.30.70.270">
    <property type="match status" value="1"/>
</dbReference>
<dbReference type="Proteomes" id="UP000653358">
    <property type="component" value="Unassembled WGS sequence"/>
</dbReference>
<comment type="caution">
    <text evidence="3">The sequence shown here is derived from an EMBL/GenBank/DDBJ whole genome shotgun (WGS) entry which is preliminary data.</text>
</comment>
<keyword evidence="4" id="KW-1185">Reference proteome</keyword>
<reference evidence="3 4" key="1">
    <citation type="journal article" date="2020" name="mSystems">
        <title>Defining Genomic and Predicted Metabolic Features of the Acetobacterium Genus.</title>
        <authorList>
            <person name="Ross D.E."/>
            <person name="Marshall C.W."/>
            <person name="Gulliver D."/>
            <person name="May H.D."/>
            <person name="Norman R.S."/>
        </authorList>
    </citation>
    <scope>NUCLEOTIDE SEQUENCE [LARGE SCALE GENOMIC DNA]</scope>
    <source>
        <strain evidence="3 4">DSM 9173</strain>
    </source>
</reference>
<dbReference type="InterPro" id="IPR052163">
    <property type="entry name" value="DGC-Regulatory_Protein"/>
</dbReference>
<dbReference type="NCBIfam" id="TIGR00254">
    <property type="entry name" value="GGDEF"/>
    <property type="match status" value="1"/>
</dbReference>
<protein>
    <submittedName>
        <fullName evidence="3">Diguanylate cyclase</fullName>
    </submittedName>
</protein>
<dbReference type="CDD" id="cd01949">
    <property type="entry name" value="GGDEF"/>
    <property type="match status" value="1"/>
</dbReference>
<sequence>MIVPKILLLTATEEKFEYGHNIRDLLLIEISNRFTVSIRESDTVARLGGDEFVVLLANLPNENDYEITIRRILKYISDPVMIETRVINITASAGVSVYPRHGINYESLLKSADLAMYRVKDLEKNNFQEYNPSMSSMLTRRITLDNQLKKSIINNELLLEYQPIIAVQTGKISTLKR</sequence>
<accession>A0ABR6WN15</accession>
<dbReference type="InterPro" id="IPR029787">
    <property type="entry name" value="Nucleotide_cyclase"/>
</dbReference>
<organism evidence="3 4">
    <name type="scientific">Acetobacterium tundrae</name>
    <dbReference type="NCBI Taxonomy" id="132932"/>
    <lineage>
        <taxon>Bacteria</taxon>
        <taxon>Bacillati</taxon>
        <taxon>Bacillota</taxon>
        <taxon>Clostridia</taxon>
        <taxon>Eubacteriales</taxon>
        <taxon>Eubacteriaceae</taxon>
        <taxon>Acetobacterium</taxon>
    </lineage>
</organism>
<feature type="domain" description="EAL" evidence="1">
    <location>
        <begin position="141"/>
        <end position="177"/>
    </location>
</feature>
<dbReference type="PROSITE" id="PS50883">
    <property type="entry name" value="EAL"/>
    <property type="match status" value="1"/>
</dbReference>
<dbReference type="SUPFAM" id="SSF55073">
    <property type="entry name" value="Nucleotide cyclase"/>
    <property type="match status" value="1"/>
</dbReference>
<dbReference type="Pfam" id="PF00990">
    <property type="entry name" value="GGDEF"/>
    <property type="match status" value="1"/>
</dbReference>
<dbReference type="PROSITE" id="PS50887">
    <property type="entry name" value="GGDEF"/>
    <property type="match status" value="1"/>
</dbReference>
<dbReference type="SMART" id="SM00267">
    <property type="entry name" value="GGDEF"/>
    <property type="match status" value="1"/>
</dbReference>
<evidence type="ECO:0000313" key="4">
    <source>
        <dbReference type="Proteomes" id="UP000653358"/>
    </source>
</evidence>
<dbReference type="InterPro" id="IPR000160">
    <property type="entry name" value="GGDEF_dom"/>
</dbReference>
<name>A0ABR6WN15_9FIRM</name>
<dbReference type="PANTHER" id="PTHR46663:SF3">
    <property type="entry name" value="SLL0267 PROTEIN"/>
    <property type="match status" value="1"/>
</dbReference>
<gene>
    <name evidence="3" type="ORF">GH807_11630</name>
</gene>
<dbReference type="InterPro" id="IPR043128">
    <property type="entry name" value="Rev_trsase/Diguanyl_cyclase"/>
</dbReference>
<dbReference type="PANTHER" id="PTHR46663">
    <property type="entry name" value="DIGUANYLATE CYCLASE DGCT-RELATED"/>
    <property type="match status" value="1"/>
</dbReference>
<evidence type="ECO:0000259" key="1">
    <source>
        <dbReference type="PROSITE" id="PS50883"/>
    </source>
</evidence>
<evidence type="ECO:0000259" key="2">
    <source>
        <dbReference type="PROSITE" id="PS50887"/>
    </source>
</evidence>